<dbReference type="EMBL" id="CAXLJM020000004">
    <property type="protein sequence ID" value="CAL8069607.1"/>
    <property type="molecule type" value="Genomic_DNA"/>
</dbReference>
<name>A0ABP1PM31_9HEXA</name>
<dbReference type="Proteomes" id="UP001642540">
    <property type="component" value="Unassembled WGS sequence"/>
</dbReference>
<comment type="caution">
    <text evidence="2">The sequence shown here is derived from an EMBL/GenBank/DDBJ whole genome shotgun (WGS) entry which is preliminary data.</text>
</comment>
<feature type="transmembrane region" description="Helical" evidence="1">
    <location>
        <begin position="58"/>
        <end position="78"/>
    </location>
</feature>
<evidence type="ECO:0000313" key="2">
    <source>
        <dbReference type="EMBL" id="CAL8069607.1"/>
    </source>
</evidence>
<keyword evidence="1" id="KW-0472">Membrane</keyword>
<organism evidence="2 3">
    <name type="scientific">Orchesella dallaii</name>
    <dbReference type="NCBI Taxonomy" id="48710"/>
    <lineage>
        <taxon>Eukaryota</taxon>
        <taxon>Metazoa</taxon>
        <taxon>Ecdysozoa</taxon>
        <taxon>Arthropoda</taxon>
        <taxon>Hexapoda</taxon>
        <taxon>Collembola</taxon>
        <taxon>Entomobryomorpha</taxon>
        <taxon>Entomobryoidea</taxon>
        <taxon>Orchesellidae</taxon>
        <taxon>Orchesellinae</taxon>
        <taxon>Orchesella</taxon>
    </lineage>
</organism>
<reference evidence="2 3" key="1">
    <citation type="submission" date="2024-08" db="EMBL/GenBank/DDBJ databases">
        <authorList>
            <person name="Cucini C."/>
            <person name="Frati F."/>
        </authorList>
    </citation>
    <scope>NUCLEOTIDE SEQUENCE [LARGE SCALE GENOMIC DNA]</scope>
</reference>
<accession>A0ABP1PM31</accession>
<evidence type="ECO:0000313" key="3">
    <source>
        <dbReference type="Proteomes" id="UP001642540"/>
    </source>
</evidence>
<feature type="transmembrane region" description="Helical" evidence="1">
    <location>
        <begin position="90"/>
        <end position="108"/>
    </location>
</feature>
<keyword evidence="3" id="KW-1185">Reference proteome</keyword>
<evidence type="ECO:0000256" key="1">
    <source>
        <dbReference type="SAM" id="Phobius"/>
    </source>
</evidence>
<proteinExistence type="predicted"/>
<keyword evidence="1" id="KW-1133">Transmembrane helix</keyword>
<sequence>MWKLHFCTRWHTSKWIFFLKKYHQSQLSKMGQPCDLECSMRYFLAFGKIIGLYPSKIWIAKLVPFILAGVAIIDWIGYLVHPVPSRYRKASDIFGAVGSAQFYSYFYMQFNHKKLLKIYGKWIKIPVSVKDQHLARFVNLVAGGILTSAILENITFHFKLFPVFGILLYIP</sequence>
<gene>
    <name evidence="2" type="ORF">ODALV1_LOCUS852</name>
</gene>
<protein>
    <submittedName>
        <fullName evidence="2">Uncharacterized protein</fullName>
    </submittedName>
</protein>
<keyword evidence="1" id="KW-0812">Transmembrane</keyword>